<dbReference type="Pfam" id="PF12796">
    <property type="entry name" value="Ank_2"/>
    <property type="match status" value="1"/>
</dbReference>
<dbReference type="Gene3D" id="1.10.533.10">
    <property type="entry name" value="Death Domain, Fas"/>
    <property type="match status" value="1"/>
</dbReference>
<feature type="repeat" description="ANK" evidence="3">
    <location>
        <begin position="45"/>
        <end position="77"/>
    </location>
</feature>
<evidence type="ECO:0000313" key="5">
    <source>
        <dbReference type="EMBL" id="KAL3867080.1"/>
    </source>
</evidence>
<comment type="caution">
    <text evidence="5">The sequence shown here is derived from an EMBL/GenBank/DDBJ whole genome shotgun (WGS) entry which is preliminary data.</text>
</comment>
<dbReference type="Gene3D" id="1.25.40.20">
    <property type="entry name" value="Ankyrin repeat-containing domain"/>
    <property type="match status" value="2"/>
</dbReference>
<reference evidence="5 6" key="1">
    <citation type="submission" date="2024-11" db="EMBL/GenBank/DDBJ databases">
        <title>Chromosome-level genome assembly of the freshwater bivalve Anodonta woodiana.</title>
        <authorList>
            <person name="Chen X."/>
        </authorList>
    </citation>
    <scope>NUCLEOTIDE SEQUENCE [LARGE SCALE GENOMIC DNA]</scope>
    <source>
        <strain evidence="5">MN2024</strain>
        <tissue evidence="5">Gills</tissue>
    </source>
</reference>
<dbReference type="SMART" id="SM00248">
    <property type="entry name" value="ANK"/>
    <property type="match status" value="4"/>
</dbReference>
<dbReference type="Gene3D" id="2.60.220.30">
    <property type="match status" value="1"/>
</dbReference>
<evidence type="ECO:0000256" key="1">
    <source>
        <dbReference type="ARBA" id="ARBA00022737"/>
    </source>
</evidence>
<evidence type="ECO:0000256" key="3">
    <source>
        <dbReference type="PROSITE-ProRule" id="PRU00023"/>
    </source>
</evidence>
<dbReference type="PANTHER" id="PTHR24171">
    <property type="entry name" value="ANKYRIN REPEAT DOMAIN-CONTAINING PROTEIN 39-RELATED"/>
    <property type="match status" value="1"/>
</dbReference>
<keyword evidence="2 3" id="KW-0040">ANK repeat</keyword>
<dbReference type="InterPro" id="IPR036770">
    <property type="entry name" value="Ankyrin_rpt-contain_sf"/>
</dbReference>
<dbReference type="EMBL" id="JBJQND010000009">
    <property type="protein sequence ID" value="KAL3867080.1"/>
    <property type="molecule type" value="Genomic_DNA"/>
</dbReference>
<feature type="repeat" description="ANK" evidence="3">
    <location>
        <begin position="144"/>
        <end position="176"/>
    </location>
</feature>
<dbReference type="Proteomes" id="UP001634394">
    <property type="component" value="Unassembled WGS sequence"/>
</dbReference>
<feature type="repeat" description="ANK" evidence="3">
    <location>
        <begin position="111"/>
        <end position="143"/>
    </location>
</feature>
<sequence>MDCSQASSIAKTERADQLFNFIETDATEKAAAILEEDVDFSVIKNGYNLIHLAARCGMKEVVEKLIKKGMSASSTNERGNSALHYAAREGHVEIVELLIDNGADANIENQEGNTALHIAAKFHYMQLVERMITLGMNVNHTNGRGETPLHIAVMHNRQEAMEALLMNGANLALKDKTGKTPGDYAKDSDLACLIRNYSEWPVAMQSGFIVAEEIQICPKTVKMPLQMPRTGVTISNLETKADIPIILYCRREKPGNSSVKFLLDKGDEIVSDIFQIRVNICETNVKLHIKIPLYVKISKKEEIFVKFQNGETCEFQEMEEHSNNTYCHLQLETNPGSKKELVVLSRHKKEEYTVGASGSSIHSTIDNNFIVDIPPGTFNEDTKLAMKVYETRECQQLAVEGTKMTGKIADKHRSANPVLVTDVFLISIEGNQPTKRVTIQIPSYEKIFKSDDMVIVAGDEKHLMDETFLEIIPTKPKHHKGNISFEVEHFSLFVAVPKKPKLLKNVADLIRASLGRKRPCVFFCMMQMVASDQYLAIVECTTAEKSPERREFWRGNGFMEQHMIESETVLIESSQEFQVNFSGNIKVIGDTGQKRLCFLRNNSSFQPYHICLKENQKAAGGVIDILKYVRDEKDCLNTDRHVTCLPVKLESIQKEISTGSSNNECRFMILRPESLKVLGQALTRTQGKQLGTQLGLDLETMRRIRLESPNSGYANYKIIEMWINIATDWWRNVSETTESTIINALTAIGRQSLADALISVKDKKRVLCESDFKDS</sequence>
<evidence type="ECO:0000256" key="2">
    <source>
        <dbReference type="ARBA" id="ARBA00023043"/>
    </source>
</evidence>
<dbReference type="CDD" id="cd01670">
    <property type="entry name" value="Death"/>
    <property type="match status" value="1"/>
</dbReference>
<feature type="repeat" description="ANK" evidence="3">
    <location>
        <begin position="78"/>
        <end position="110"/>
    </location>
</feature>
<dbReference type="PROSITE" id="PS50017">
    <property type="entry name" value="DEATH_DOMAIN"/>
    <property type="match status" value="1"/>
</dbReference>
<evidence type="ECO:0000259" key="4">
    <source>
        <dbReference type="PROSITE" id="PS50017"/>
    </source>
</evidence>
<keyword evidence="1" id="KW-0677">Repeat</keyword>
<proteinExistence type="predicted"/>
<protein>
    <recommendedName>
        <fullName evidence="4">Death domain-containing protein</fullName>
    </recommendedName>
</protein>
<organism evidence="5 6">
    <name type="scientific">Sinanodonta woodiana</name>
    <name type="common">Chinese pond mussel</name>
    <name type="synonym">Anodonta woodiana</name>
    <dbReference type="NCBI Taxonomy" id="1069815"/>
    <lineage>
        <taxon>Eukaryota</taxon>
        <taxon>Metazoa</taxon>
        <taxon>Spiralia</taxon>
        <taxon>Lophotrochozoa</taxon>
        <taxon>Mollusca</taxon>
        <taxon>Bivalvia</taxon>
        <taxon>Autobranchia</taxon>
        <taxon>Heteroconchia</taxon>
        <taxon>Palaeoheterodonta</taxon>
        <taxon>Unionida</taxon>
        <taxon>Unionoidea</taxon>
        <taxon>Unionidae</taxon>
        <taxon>Unioninae</taxon>
        <taxon>Sinanodonta</taxon>
    </lineage>
</organism>
<dbReference type="InterPro" id="IPR011029">
    <property type="entry name" value="DEATH-like_dom_sf"/>
</dbReference>
<dbReference type="AlphaFoldDB" id="A0ABD3VZP5"/>
<keyword evidence="6" id="KW-1185">Reference proteome</keyword>
<evidence type="ECO:0000313" key="6">
    <source>
        <dbReference type="Proteomes" id="UP001634394"/>
    </source>
</evidence>
<dbReference type="SUPFAM" id="SSF48403">
    <property type="entry name" value="Ankyrin repeat"/>
    <property type="match status" value="1"/>
</dbReference>
<gene>
    <name evidence="5" type="ORF">ACJMK2_044313</name>
</gene>
<feature type="domain" description="Death" evidence="4">
    <location>
        <begin position="688"/>
        <end position="761"/>
    </location>
</feature>
<dbReference type="PRINTS" id="PR01415">
    <property type="entry name" value="ANKYRIN"/>
</dbReference>
<dbReference type="PROSITE" id="PS50297">
    <property type="entry name" value="ANK_REP_REGION"/>
    <property type="match status" value="4"/>
</dbReference>
<dbReference type="InterPro" id="IPR002110">
    <property type="entry name" value="Ankyrin_rpt"/>
</dbReference>
<dbReference type="InterPro" id="IPR000488">
    <property type="entry name" value="Death_dom"/>
</dbReference>
<dbReference type="PANTHER" id="PTHR24171:SF8">
    <property type="entry name" value="BRCA1-ASSOCIATED RING DOMAIN PROTEIN 1"/>
    <property type="match status" value="1"/>
</dbReference>
<name>A0ABD3VZP5_SINWO</name>
<accession>A0ABD3VZP5</accession>
<dbReference type="PROSITE" id="PS50088">
    <property type="entry name" value="ANK_REPEAT"/>
    <property type="match status" value="4"/>
</dbReference>